<keyword evidence="4" id="KW-1185">Reference proteome</keyword>
<evidence type="ECO:0000256" key="1">
    <source>
        <dbReference type="SAM" id="MobiDB-lite"/>
    </source>
</evidence>
<reference evidence="3" key="1">
    <citation type="submission" date="2021-06" db="EMBL/GenBank/DDBJ databases">
        <authorList>
            <person name="Hodson N. C."/>
            <person name="Mongue J. A."/>
            <person name="Jaron S. K."/>
        </authorList>
    </citation>
    <scope>NUCLEOTIDE SEQUENCE</scope>
</reference>
<feature type="compositionally biased region" description="Polar residues" evidence="1">
    <location>
        <begin position="83"/>
        <end position="94"/>
    </location>
</feature>
<gene>
    <name evidence="3" type="ORF">AFUS01_LOCUS47186</name>
</gene>
<sequence length="94" mass="10364">MADQLKELTDLIDANERNIYILSGVFGATLAILSIIAIVILIQNNKLKSQIRKLQQDLPWARGPAPAPPQMPRAAPSKAGSIYSANTYGDQRRY</sequence>
<protein>
    <submittedName>
        <fullName evidence="3">Uncharacterized protein</fullName>
    </submittedName>
</protein>
<feature type="region of interest" description="Disordered" evidence="1">
    <location>
        <begin position="61"/>
        <end position="94"/>
    </location>
</feature>
<proteinExistence type="predicted"/>
<evidence type="ECO:0000313" key="4">
    <source>
        <dbReference type="Proteomes" id="UP000708208"/>
    </source>
</evidence>
<keyword evidence="2" id="KW-1133">Transmembrane helix</keyword>
<keyword evidence="2" id="KW-0812">Transmembrane</keyword>
<evidence type="ECO:0000256" key="2">
    <source>
        <dbReference type="SAM" id="Phobius"/>
    </source>
</evidence>
<name>A0A8J2LU85_9HEXA</name>
<dbReference type="AlphaFoldDB" id="A0A8J2LU85"/>
<organism evidence="3 4">
    <name type="scientific">Allacma fusca</name>
    <dbReference type="NCBI Taxonomy" id="39272"/>
    <lineage>
        <taxon>Eukaryota</taxon>
        <taxon>Metazoa</taxon>
        <taxon>Ecdysozoa</taxon>
        <taxon>Arthropoda</taxon>
        <taxon>Hexapoda</taxon>
        <taxon>Collembola</taxon>
        <taxon>Symphypleona</taxon>
        <taxon>Sminthuridae</taxon>
        <taxon>Allacma</taxon>
    </lineage>
</organism>
<dbReference type="Proteomes" id="UP000708208">
    <property type="component" value="Unassembled WGS sequence"/>
</dbReference>
<feature type="transmembrane region" description="Helical" evidence="2">
    <location>
        <begin position="20"/>
        <end position="42"/>
    </location>
</feature>
<evidence type="ECO:0000313" key="3">
    <source>
        <dbReference type="EMBL" id="CAG7838193.1"/>
    </source>
</evidence>
<accession>A0A8J2LU85</accession>
<keyword evidence="2" id="KW-0472">Membrane</keyword>
<dbReference type="EMBL" id="CAJVCH010571665">
    <property type="protein sequence ID" value="CAG7838193.1"/>
    <property type="molecule type" value="Genomic_DNA"/>
</dbReference>
<comment type="caution">
    <text evidence="3">The sequence shown here is derived from an EMBL/GenBank/DDBJ whole genome shotgun (WGS) entry which is preliminary data.</text>
</comment>